<dbReference type="Gene3D" id="3.40.50.300">
    <property type="entry name" value="P-loop containing nucleotide triphosphate hydrolases"/>
    <property type="match status" value="1"/>
</dbReference>
<dbReference type="InterPro" id="IPR027417">
    <property type="entry name" value="P-loop_NTPase"/>
</dbReference>
<reference evidence="3 4" key="1">
    <citation type="submission" date="2019-02" db="EMBL/GenBank/DDBJ databases">
        <title>Deep-cultivation of Planctomycetes and their phenomic and genomic characterization uncovers novel biology.</title>
        <authorList>
            <person name="Wiegand S."/>
            <person name="Jogler M."/>
            <person name="Boedeker C."/>
            <person name="Pinto D."/>
            <person name="Vollmers J."/>
            <person name="Rivas-Marin E."/>
            <person name="Kohn T."/>
            <person name="Peeters S.H."/>
            <person name="Heuer A."/>
            <person name="Rast P."/>
            <person name="Oberbeckmann S."/>
            <person name="Bunk B."/>
            <person name="Jeske O."/>
            <person name="Meyerdierks A."/>
            <person name="Storesund J.E."/>
            <person name="Kallscheuer N."/>
            <person name="Luecker S."/>
            <person name="Lage O.M."/>
            <person name="Pohl T."/>
            <person name="Merkel B.J."/>
            <person name="Hornburger P."/>
            <person name="Mueller R.-W."/>
            <person name="Bruemmer F."/>
            <person name="Labrenz M."/>
            <person name="Spormann A.M."/>
            <person name="Op Den Camp H."/>
            <person name="Overmann J."/>
            <person name="Amann R."/>
            <person name="Jetten M.S.M."/>
            <person name="Mascher T."/>
            <person name="Medema M.H."/>
            <person name="Devos D.P."/>
            <person name="Kaster A.-K."/>
            <person name="Ovreas L."/>
            <person name="Rohde M."/>
            <person name="Galperin M.Y."/>
            <person name="Jogler C."/>
        </authorList>
    </citation>
    <scope>NUCLEOTIDE SEQUENCE [LARGE SCALE GENOMIC DNA]</scope>
    <source>
        <strain evidence="3 4">Pla123a</strain>
    </source>
</reference>
<accession>A0A5C5ZFE6</accession>
<protein>
    <recommendedName>
        <fullName evidence="5">Chain length determinant protein</fullName>
    </recommendedName>
</protein>
<comment type="caution">
    <text evidence="3">The sequence shown here is derived from an EMBL/GenBank/DDBJ whole genome shotgun (WGS) entry which is preliminary data.</text>
</comment>
<name>A0A5C5ZFE6_9BACT</name>
<sequence>MDTKKQQYLEIPANGHSAVARPATQRPLAAQADSSPPLLLAVIKRHWGLLALSAVAALAAAYWGATSFGSPTAEATAQLIYKGLPMPPGPRVYEPPTLTTYREIAFSNPLMQKVTDHFGLAVPASEMPKFYECAVTQNSSILRFSINWGDEQDAIAILNYTLGLLIDQARTDRVSLLRAHMTHYQQQQAAAQQEAVRTLEQLHAARQREAEEMSSGNLVNSMHNSTVQLAIASQAAMDGKRVEMMGIDEQVAELDTRIFELTNQLMLQLIGTAKNEIENKGARYTQGSRRWEEVQSVREALDDMADRIADGHPSDRSSYSEWKAEFVQLISPEVDPGLVATDDVRTQEALIRQTTEGRAALALSRIPITKQVELFEQQRLKYEQNAVKLAGSVTATAANDVLDLEAKLQRTQSKLAGIESQLENMRQLVECDTPEFEVFIPASEDTTELGSNKKKLFVLIFALASVLMATPIVGYEALQQRDAPVTAFANRFSIPVIAERMLKNFQTPSLSREVAVDDDVRMLALRIQQTVGKPNGVIMFTSLGETPPPVALISSLAECLANREERVLLIDAVDPVRNNSLLAVTPSAGRGDMLLLGESQGQEPEEPTPENSSPRFGLSDFLSRECEGVQSLIQPTLCPGVDLISRGNAAFPREAMASSCMTELLNHCRHAYTKVLVVGPGASSLADVEMLAARSDGVVLTADDDSLKSPRAATAVRELVELQAPLIGIVS</sequence>
<keyword evidence="2" id="KW-1133">Transmembrane helix</keyword>
<evidence type="ECO:0000256" key="1">
    <source>
        <dbReference type="SAM" id="Coils"/>
    </source>
</evidence>
<evidence type="ECO:0008006" key="5">
    <source>
        <dbReference type="Google" id="ProtNLM"/>
    </source>
</evidence>
<evidence type="ECO:0000313" key="3">
    <source>
        <dbReference type="EMBL" id="TWT85916.1"/>
    </source>
</evidence>
<keyword evidence="2" id="KW-0472">Membrane</keyword>
<gene>
    <name evidence="3" type="ORF">Pla123a_07230</name>
</gene>
<organism evidence="3 4">
    <name type="scientific">Posidoniimonas polymericola</name>
    <dbReference type="NCBI Taxonomy" id="2528002"/>
    <lineage>
        <taxon>Bacteria</taxon>
        <taxon>Pseudomonadati</taxon>
        <taxon>Planctomycetota</taxon>
        <taxon>Planctomycetia</taxon>
        <taxon>Pirellulales</taxon>
        <taxon>Lacipirellulaceae</taxon>
        <taxon>Posidoniimonas</taxon>
    </lineage>
</organism>
<dbReference type="Proteomes" id="UP000318478">
    <property type="component" value="Unassembled WGS sequence"/>
</dbReference>
<proteinExistence type="predicted"/>
<dbReference type="EMBL" id="SJPO01000001">
    <property type="protein sequence ID" value="TWT85916.1"/>
    <property type="molecule type" value="Genomic_DNA"/>
</dbReference>
<evidence type="ECO:0000313" key="4">
    <source>
        <dbReference type="Proteomes" id="UP000318478"/>
    </source>
</evidence>
<dbReference type="PANTHER" id="PTHR32309">
    <property type="entry name" value="TYROSINE-PROTEIN KINASE"/>
    <property type="match status" value="1"/>
</dbReference>
<feature type="coiled-coil region" evidence="1">
    <location>
        <begin position="401"/>
        <end position="428"/>
    </location>
</feature>
<keyword evidence="4" id="KW-1185">Reference proteome</keyword>
<dbReference type="InterPro" id="IPR050445">
    <property type="entry name" value="Bact_polysacc_biosynth/exp"/>
</dbReference>
<dbReference type="SUPFAM" id="SSF52540">
    <property type="entry name" value="P-loop containing nucleoside triphosphate hydrolases"/>
    <property type="match status" value="1"/>
</dbReference>
<dbReference type="AlphaFoldDB" id="A0A5C5ZFE6"/>
<keyword evidence="1" id="KW-0175">Coiled coil</keyword>
<evidence type="ECO:0000256" key="2">
    <source>
        <dbReference type="SAM" id="Phobius"/>
    </source>
</evidence>
<keyword evidence="2" id="KW-0812">Transmembrane</keyword>
<feature type="transmembrane region" description="Helical" evidence="2">
    <location>
        <begin position="46"/>
        <end position="65"/>
    </location>
</feature>
<dbReference type="PANTHER" id="PTHR32309:SF31">
    <property type="entry name" value="CAPSULAR EXOPOLYSACCHARIDE FAMILY"/>
    <property type="match status" value="1"/>
</dbReference>